<name>A0A0C6P8D9_BORBO</name>
<dbReference type="Gene3D" id="3.90.1300.10">
    <property type="entry name" value="Amidase signature (AS) domain"/>
    <property type="match status" value="1"/>
</dbReference>
<dbReference type="InterPro" id="IPR023631">
    <property type="entry name" value="Amidase_dom"/>
</dbReference>
<dbReference type="SUPFAM" id="SSF75304">
    <property type="entry name" value="Amidase signature (AS) enzymes"/>
    <property type="match status" value="1"/>
</dbReference>
<gene>
    <name evidence="3" type="ORF">BN112_4118</name>
</gene>
<proteinExistence type="predicted"/>
<dbReference type="EMBL" id="HE965806">
    <property type="protein sequence ID" value="CCJ56032.1"/>
    <property type="molecule type" value="Genomic_DNA"/>
</dbReference>
<protein>
    <submittedName>
        <fullName evidence="3">Putative amidase</fullName>
    </submittedName>
</protein>
<feature type="domain" description="Amidase" evidence="2">
    <location>
        <begin position="27"/>
        <end position="417"/>
    </location>
</feature>
<dbReference type="OrthoDB" id="8641877at2"/>
<dbReference type="HOGENOM" id="CLU_009600_0_0_4"/>
<evidence type="ECO:0000313" key="4">
    <source>
        <dbReference type="Proteomes" id="UP000007564"/>
    </source>
</evidence>
<organism evidence="3 4">
    <name type="scientific">Bordetella bronchiseptica 253</name>
    <dbReference type="NCBI Taxonomy" id="568707"/>
    <lineage>
        <taxon>Bacteria</taxon>
        <taxon>Pseudomonadati</taxon>
        <taxon>Pseudomonadota</taxon>
        <taxon>Betaproteobacteria</taxon>
        <taxon>Burkholderiales</taxon>
        <taxon>Alcaligenaceae</taxon>
        <taxon>Bordetella</taxon>
    </lineage>
</organism>
<dbReference type="PANTHER" id="PTHR11895:SF151">
    <property type="entry name" value="GLUTAMYL-TRNA(GLN) AMIDOTRANSFERASE SUBUNIT A"/>
    <property type="match status" value="1"/>
</dbReference>
<evidence type="ECO:0000259" key="2">
    <source>
        <dbReference type="Pfam" id="PF01425"/>
    </source>
</evidence>
<dbReference type="Proteomes" id="UP000007564">
    <property type="component" value="Chromosome"/>
</dbReference>
<accession>A0A0C6P8D9</accession>
<reference evidence="3 4" key="1">
    <citation type="journal article" date="2012" name="BMC Genomics">
        <title>Comparative genomics of the classical Bordetella subspecies: the evolution and exchange of virulence-associated diversity amongst closely related pathogens.</title>
        <authorList>
            <person name="Park J."/>
            <person name="Zhang Y."/>
            <person name="Buboltz A.M."/>
            <person name="Zhang X."/>
            <person name="Schuster S.C."/>
            <person name="Ahuja U."/>
            <person name="Liu M."/>
            <person name="Miller J.F."/>
            <person name="Sebaihia M."/>
            <person name="Bentley S.D."/>
            <person name="Parkhill J."/>
            <person name="Harvill E.T."/>
        </authorList>
    </citation>
    <scope>NUCLEOTIDE SEQUENCE [LARGE SCALE GENOMIC DNA]</scope>
    <source>
        <strain evidence="3 4">253</strain>
    </source>
</reference>
<dbReference type="Pfam" id="PF01425">
    <property type="entry name" value="Amidase"/>
    <property type="match status" value="1"/>
</dbReference>
<evidence type="ECO:0000256" key="1">
    <source>
        <dbReference type="SAM" id="MobiDB-lite"/>
    </source>
</evidence>
<dbReference type="PANTHER" id="PTHR11895">
    <property type="entry name" value="TRANSAMIDASE"/>
    <property type="match status" value="1"/>
</dbReference>
<dbReference type="InterPro" id="IPR000120">
    <property type="entry name" value="Amidase"/>
</dbReference>
<dbReference type="RefSeq" id="WP_003814774.1">
    <property type="nucleotide sequence ID" value="NC_019382.1"/>
</dbReference>
<dbReference type="GO" id="GO:0003824">
    <property type="term" value="F:catalytic activity"/>
    <property type="evidence" value="ECO:0007669"/>
    <property type="project" value="InterPro"/>
</dbReference>
<dbReference type="InterPro" id="IPR036928">
    <property type="entry name" value="AS_sf"/>
</dbReference>
<dbReference type="AlphaFoldDB" id="A0A0C6P8D9"/>
<feature type="region of interest" description="Disordered" evidence="1">
    <location>
        <begin position="130"/>
        <end position="150"/>
    </location>
</feature>
<evidence type="ECO:0000313" key="3">
    <source>
        <dbReference type="EMBL" id="CCJ56032.1"/>
    </source>
</evidence>
<dbReference type="KEGG" id="bbh:BN112_4118"/>
<sequence length="434" mass="45139">MTSLHRAPPLSAHTTRAAVLDGHASAELLEPCLAAIRAHEPVVRAWRELDVDAARAQARRLDTHAARGLLAGVPIAVKDIFLTEQFPTRYGSPIYEHGIAGTDADCVARARAAGALVLGKTVTTEFAYFTPGPTANPRDPSRTPGGSSSGSAAAVAAGMVPLAFGSQTAGSLIRPASYCGVFALKPTHGLHSLAGAKAMAPSLDTLGWLARDAGDLELMRCALAGEDYRPLPDARPAALRLGICLTHEWHAIEPDGAQAFAHAQVLCTAAGAQLAPLVLPDALQGLMQAQQTIMAYEAARSLAAEWRDARARLSPAMQALIEAGLGCDAQSYAQALALAARGRAHLEHAMRDLDAVIAPAAPGEAPPGLARTGDPIFSRVWTLLGLPCVNVPGLAGPHGMPIGVQLVGRPGDERRLLAVAAALHRVFHPTGAPQ</sequence>
<dbReference type="GeneID" id="56477202"/>